<dbReference type="PROSITE" id="PS50977">
    <property type="entry name" value="HTH_TETR_2"/>
    <property type="match status" value="1"/>
</dbReference>
<dbReference type="InterPro" id="IPR041479">
    <property type="entry name" value="TetR_CgmR_C"/>
</dbReference>
<evidence type="ECO:0000256" key="5">
    <source>
        <dbReference type="SAM" id="MobiDB-lite"/>
    </source>
</evidence>
<dbReference type="Pfam" id="PF17937">
    <property type="entry name" value="TetR_C_28"/>
    <property type="match status" value="1"/>
</dbReference>
<keyword evidence="2 4" id="KW-0238">DNA-binding</keyword>
<dbReference type="InterPro" id="IPR009057">
    <property type="entry name" value="Homeodomain-like_sf"/>
</dbReference>
<dbReference type="EMBL" id="JACCAS010000002">
    <property type="protein sequence ID" value="NYH25888.1"/>
    <property type="molecule type" value="Genomic_DNA"/>
</dbReference>
<dbReference type="GO" id="GO:0003677">
    <property type="term" value="F:DNA binding"/>
    <property type="evidence" value="ECO:0007669"/>
    <property type="project" value="UniProtKB-UniRule"/>
</dbReference>
<dbReference type="Proteomes" id="UP000540929">
    <property type="component" value="Unassembled WGS sequence"/>
</dbReference>
<gene>
    <name evidence="7" type="ORF">GGD40_005459</name>
</gene>
<evidence type="ECO:0000256" key="1">
    <source>
        <dbReference type="ARBA" id="ARBA00023015"/>
    </source>
</evidence>
<dbReference type="Gene3D" id="1.10.357.10">
    <property type="entry name" value="Tetracycline Repressor, domain 2"/>
    <property type="match status" value="1"/>
</dbReference>
<evidence type="ECO:0000313" key="7">
    <source>
        <dbReference type="EMBL" id="NYH25888.1"/>
    </source>
</evidence>
<dbReference type="SUPFAM" id="SSF46689">
    <property type="entry name" value="Homeodomain-like"/>
    <property type="match status" value="1"/>
</dbReference>
<feature type="compositionally biased region" description="Basic residues" evidence="5">
    <location>
        <begin position="192"/>
        <end position="212"/>
    </location>
</feature>
<dbReference type="Pfam" id="PF00440">
    <property type="entry name" value="TetR_N"/>
    <property type="match status" value="1"/>
</dbReference>
<organism evidence="7 8">
    <name type="scientific">Paraburkholderia bryophila</name>
    <dbReference type="NCBI Taxonomy" id="420952"/>
    <lineage>
        <taxon>Bacteria</taxon>
        <taxon>Pseudomonadati</taxon>
        <taxon>Pseudomonadota</taxon>
        <taxon>Betaproteobacteria</taxon>
        <taxon>Burkholderiales</taxon>
        <taxon>Burkholderiaceae</taxon>
        <taxon>Paraburkholderia</taxon>
    </lineage>
</organism>
<sequence>MDNPTRSERSRRAALQAALTIIARDGPGQLTFDAISRESGISKGGLMHQFRTKTEVLKALLEHDIEHFENFSRQYLAKVVDTTPEANLATEIATMREAAENPQAGGFAILAALVEDPTLLSSTNEKSAQKVKSIKAEAADPDLALLRWAAARGLVFTSLLGLSPFSDKERGRLFDRLLDDSQWSAAAVKPAAKAKPRSARAPRATKKIAKEV</sequence>
<evidence type="ECO:0000313" key="8">
    <source>
        <dbReference type="Proteomes" id="UP000540929"/>
    </source>
</evidence>
<feature type="DNA-binding region" description="H-T-H motif" evidence="4">
    <location>
        <begin position="31"/>
        <end position="50"/>
    </location>
</feature>
<evidence type="ECO:0000256" key="2">
    <source>
        <dbReference type="ARBA" id="ARBA00023125"/>
    </source>
</evidence>
<feature type="domain" description="HTH tetR-type" evidence="6">
    <location>
        <begin position="8"/>
        <end position="68"/>
    </location>
</feature>
<dbReference type="PANTHER" id="PTHR47506:SF1">
    <property type="entry name" value="HTH-TYPE TRANSCRIPTIONAL REGULATOR YJDC"/>
    <property type="match status" value="1"/>
</dbReference>
<feature type="region of interest" description="Disordered" evidence="5">
    <location>
        <begin position="189"/>
        <end position="212"/>
    </location>
</feature>
<accession>A0A7Y9WSW6</accession>
<dbReference type="AlphaFoldDB" id="A0A7Y9WSW6"/>
<evidence type="ECO:0000256" key="3">
    <source>
        <dbReference type="ARBA" id="ARBA00023163"/>
    </source>
</evidence>
<protein>
    <submittedName>
        <fullName evidence="7">AcrR family transcriptional regulator</fullName>
    </submittedName>
</protein>
<keyword evidence="1" id="KW-0805">Transcription regulation</keyword>
<dbReference type="RefSeq" id="WP_179745671.1">
    <property type="nucleotide sequence ID" value="NZ_JACCAS010000002.1"/>
</dbReference>
<name>A0A7Y9WSW6_9BURK</name>
<keyword evidence="3" id="KW-0804">Transcription</keyword>
<proteinExistence type="predicted"/>
<keyword evidence="8" id="KW-1185">Reference proteome</keyword>
<evidence type="ECO:0000259" key="6">
    <source>
        <dbReference type="PROSITE" id="PS50977"/>
    </source>
</evidence>
<dbReference type="InterPro" id="IPR001647">
    <property type="entry name" value="HTH_TetR"/>
</dbReference>
<dbReference type="PANTHER" id="PTHR47506">
    <property type="entry name" value="TRANSCRIPTIONAL REGULATORY PROTEIN"/>
    <property type="match status" value="1"/>
</dbReference>
<evidence type="ECO:0000256" key="4">
    <source>
        <dbReference type="PROSITE-ProRule" id="PRU00335"/>
    </source>
</evidence>
<reference evidence="7 8" key="1">
    <citation type="submission" date="2020-07" db="EMBL/GenBank/DDBJ databases">
        <title>Exploring microbial biodiversity for novel pathways involved in the catabolism of aromatic compounds derived from lignin.</title>
        <authorList>
            <person name="Elkins J."/>
        </authorList>
    </citation>
    <scope>NUCLEOTIDE SEQUENCE [LARGE SCALE GENOMIC DNA]</scope>
    <source>
        <strain evidence="7 8">H2C3C</strain>
    </source>
</reference>
<comment type="caution">
    <text evidence="7">The sequence shown here is derived from an EMBL/GenBank/DDBJ whole genome shotgun (WGS) entry which is preliminary data.</text>
</comment>